<dbReference type="AlphaFoldDB" id="A0AA41ZKB6"/>
<evidence type="ECO:0000313" key="2">
    <source>
        <dbReference type="EMBL" id="MCX2523243.1"/>
    </source>
</evidence>
<feature type="region of interest" description="Disordered" evidence="1">
    <location>
        <begin position="60"/>
        <end position="81"/>
    </location>
</feature>
<keyword evidence="3" id="KW-1185">Reference proteome</keyword>
<sequence>MTDTAILEIVELDDGEVVLRSSESEDEPLVSIRFSEDALEMLKDSRFDIAREMIDHALTRSRLWEGGDPADEDDQPSSTVH</sequence>
<proteinExistence type="predicted"/>
<name>A0AA41ZKB6_9GAMM</name>
<protein>
    <submittedName>
        <fullName evidence="2">Uncharacterized protein</fullName>
    </submittedName>
</protein>
<dbReference type="RefSeq" id="WP_250936575.1">
    <property type="nucleotide sequence ID" value="NZ_JAMLJK010000001.1"/>
</dbReference>
<organism evidence="2 3">
    <name type="scientific">Larsenimonas rhizosphaerae</name>
    <dbReference type="NCBI Taxonomy" id="2944682"/>
    <lineage>
        <taxon>Bacteria</taxon>
        <taxon>Pseudomonadati</taxon>
        <taxon>Pseudomonadota</taxon>
        <taxon>Gammaproteobacteria</taxon>
        <taxon>Oceanospirillales</taxon>
        <taxon>Halomonadaceae</taxon>
        <taxon>Larsenimonas</taxon>
    </lineage>
</organism>
<evidence type="ECO:0000313" key="3">
    <source>
        <dbReference type="Proteomes" id="UP001165678"/>
    </source>
</evidence>
<accession>A0AA41ZKB6</accession>
<dbReference type="Proteomes" id="UP001165678">
    <property type="component" value="Unassembled WGS sequence"/>
</dbReference>
<comment type="caution">
    <text evidence="2">The sequence shown here is derived from an EMBL/GenBank/DDBJ whole genome shotgun (WGS) entry which is preliminary data.</text>
</comment>
<gene>
    <name evidence="2" type="ORF">OQ287_03235</name>
</gene>
<reference evidence="2" key="1">
    <citation type="submission" date="2022-11" db="EMBL/GenBank/DDBJ databases">
        <title>Larsenimonas rhizosphaerae sp. nov., isolated from a tidal mudflat.</title>
        <authorList>
            <person name="Lee S.D."/>
            <person name="Kim I.S."/>
        </authorList>
    </citation>
    <scope>NUCLEOTIDE SEQUENCE</scope>
    <source>
        <strain evidence="2">GH2-1</strain>
    </source>
</reference>
<dbReference type="EMBL" id="JAPIVE010000001">
    <property type="protein sequence ID" value="MCX2523243.1"/>
    <property type="molecule type" value="Genomic_DNA"/>
</dbReference>
<evidence type="ECO:0000256" key="1">
    <source>
        <dbReference type="SAM" id="MobiDB-lite"/>
    </source>
</evidence>